<dbReference type="InterPro" id="IPR008915">
    <property type="entry name" value="Peptidase_M50"/>
</dbReference>
<proteinExistence type="predicted"/>
<evidence type="ECO:0000256" key="5">
    <source>
        <dbReference type="ARBA" id="ARBA00022801"/>
    </source>
</evidence>
<comment type="subcellular location">
    <subcellularLocation>
        <location evidence="2">Membrane</location>
        <topology evidence="2">Multi-pass membrane protein</topology>
    </subcellularLocation>
</comment>
<feature type="transmembrane region" description="Helical" evidence="10">
    <location>
        <begin position="288"/>
        <end position="306"/>
    </location>
</feature>
<evidence type="ECO:0000256" key="10">
    <source>
        <dbReference type="SAM" id="Phobius"/>
    </source>
</evidence>
<dbReference type="EMBL" id="LAZR01000029">
    <property type="protein sequence ID" value="KKO02904.1"/>
    <property type="molecule type" value="Genomic_DNA"/>
</dbReference>
<evidence type="ECO:0000256" key="1">
    <source>
        <dbReference type="ARBA" id="ARBA00001947"/>
    </source>
</evidence>
<reference evidence="12" key="1">
    <citation type="journal article" date="2015" name="Nature">
        <title>Complex archaea that bridge the gap between prokaryotes and eukaryotes.</title>
        <authorList>
            <person name="Spang A."/>
            <person name="Saw J.H."/>
            <person name="Jorgensen S.L."/>
            <person name="Zaremba-Niedzwiedzka K."/>
            <person name="Martijn J."/>
            <person name="Lind A.E."/>
            <person name="van Eijk R."/>
            <person name="Schleper C."/>
            <person name="Guy L."/>
            <person name="Ettema T.J."/>
        </authorList>
    </citation>
    <scope>NUCLEOTIDE SEQUENCE</scope>
</reference>
<keyword evidence="4 10" id="KW-0812">Transmembrane</keyword>
<dbReference type="Gene3D" id="2.30.42.10">
    <property type="match status" value="1"/>
</dbReference>
<keyword evidence="6" id="KW-0862">Zinc</keyword>
<dbReference type="GO" id="GO:0004222">
    <property type="term" value="F:metalloendopeptidase activity"/>
    <property type="evidence" value="ECO:0007669"/>
    <property type="project" value="InterPro"/>
</dbReference>
<keyword evidence="7 10" id="KW-1133">Transmembrane helix</keyword>
<feature type="transmembrane region" description="Helical" evidence="10">
    <location>
        <begin position="337"/>
        <end position="354"/>
    </location>
</feature>
<keyword evidence="3" id="KW-0645">Protease</keyword>
<protein>
    <recommendedName>
        <fullName evidence="11">Peptidase M50 domain-containing protein</fullName>
    </recommendedName>
</protein>
<feature type="transmembrane region" description="Helical" evidence="10">
    <location>
        <begin position="6"/>
        <end position="26"/>
    </location>
</feature>
<dbReference type="NCBIfam" id="TIGR00054">
    <property type="entry name" value="RIP metalloprotease RseP"/>
    <property type="match status" value="1"/>
</dbReference>
<evidence type="ECO:0000256" key="9">
    <source>
        <dbReference type="ARBA" id="ARBA00023136"/>
    </source>
</evidence>
<evidence type="ECO:0000256" key="2">
    <source>
        <dbReference type="ARBA" id="ARBA00004141"/>
    </source>
</evidence>
<dbReference type="InterPro" id="IPR004387">
    <property type="entry name" value="Pept_M50_Zn"/>
</dbReference>
<accession>A0A0F9YEN0</accession>
<evidence type="ECO:0000256" key="7">
    <source>
        <dbReference type="ARBA" id="ARBA00022989"/>
    </source>
</evidence>
<evidence type="ECO:0000256" key="4">
    <source>
        <dbReference type="ARBA" id="ARBA00022692"/>
    </source>
</evidence>
<keyword evidence="5" id="KW-0378">Hydrolase</keyword>
<evidence type="ECO:0000313" key="12">
    <source>
        <dbReference type="EMBL" id="KKO02904.1"/>
    </source>
</evidence>
<evidence type="ECO:0000259" key="11">
    <source>
        <dbReference type="Pfam" id="PF02163"/>
    </source>
</evidence>
<dbReference type="InterPro" id="IPR036034">
    <property type="entry name" value="PDZ_sf"/>
</dbReference>
<gene>
    <name evidence="12" type="ORF">LCGC14_0103580</name>
</gene>
<sequence length="361" mass="39958">MFFTIIITFISLIGLIVLHELGHFIMARRFGVRVEEFGIGLPPRIFGKKIGETIYSLNLLPLGAFVKLYGEEKDIKDPRSFSSKPIWQRILIIIGGVVVFWIVAFVILSILMVIGMATIVGDEANDNLVNPKVQIAQVVANSPAEKAGLKIGDTIRYLKSSDKQLSIDKVKEVQNFTALNLGKEITLTIQRGKETSEIKLTPRDSPPEGEGPMGIDLARTATITYPWYQAPFRGILATADLTIVITKSFGLLLKSVITGEGLPPGTRIMGPVGIFGLFNQMAQLGTSYFLRFVAVISVYLAVFNILPIPALDGGKLAFLVIEAVRRKPISQKIEQNITALFFFLLIAMIIFVTFRDIQRLF</sequence>
<organism evidence="12">
    <name type="scientific">marine sediment metagenome</name>
    <dbReference type="NCBI Taxonomy" id="412755"/>
    <lineage>
        <taxon>unclassified sequences</taxon>
        <taxon>metagenomes</taxon>
        <taxon>ecological metagenomes</taxon>
    </lineage>
</organism>
<dbReference type="GO" id="GO:0006508">
    <property type="term" value="P:proteolysis"/>
    <property type="evidence" value="ECO:0007669"/>
    <property type="project" value="UniProtKB-KW"/>
</dbReference>
<comment type="caution">
    <text evidence="12">The sequence shown here is derived from an EMBL/GenBank/DDBJ whole genome shotgun (WGS) entry which is preliminary data.</text>
</comment>
<evidence type="ECO:0000256" key="3">
    <source>
        <dbReference type="ARBA" id="ARBA00022670"/>
    </source>
</evidence>
<comment type="cofactor">
    <cofactor evidence="1">
        <name>Zn(2+)</name>
        <dbReference type="ChEBI" id="CHEBI:29105"/>
    </cofactor>
</comment>
<feature type="domain" description="Peptidase M50" evidence="11">
    <location>
        <begin position="9"/>
        <end position="347"/>
    </location>
</feature>
<dbReference type="AlphaFoldDB" id="A0A0F9YEN0"/>
<dbReference type="SUPFAM" id="SSF50156">
    <property type="entry name" value="PDZ domain-like"/>
    <property type="match status" value="1"/>
</dbReference>
<name>A0A0F9YEN0_9ZZZZ</name>
<evidence type="ECO:0000256" key="8">
    <source>
        <dbReference type="ARBA" id="ARBA00023049"/>
    </source>
</evidence>
<dbReference type="CDD" id="cd06163">
    <property type="entry name" value="S2P-M50_PDZ_RseP-like"/>
    <property type="match status" value="1"/>
</dbReference>
<keyword evidence="9 10" id="KW-0472">Membrane</keyword>
<feature type="transmembrane region" description="Helical" evidence="10">
    <location>
        <begin position="90"/>
        <end position="114"/>
    </location>
</feature>
<dbReference type="GO" id="GO:0016020">
    <property type="term" value="C:membrane"/>
    <property type="evidence" value="ECO:0007669"/>
    <property type="project" value="UniProtKB-SubCell"/>
</dbReference>
<dbReference type="PANTHER" id="PTHR42837">
    <property type="entry name" value="REGULATOR OF SIGMA-E PROTEASE RSEP"/>
    <property type="match status" value="1"/>
</dbReference>
<evidence type="ECO:0000256" key="6">
    <source>
        <dbReference type="ARBA" id="ARBA00022833"/>
    </source>
</evidence>
<dbReference type="PANTHER" id="PTHR42837:SF2">
    <property type="entry name" value="MEMBRANE METALLOPROTEASE ARASP2, CHLOROPLASTIC-RELATED"/>
    <property type="match status" value="1"/>
</dbReference>
<dbReference type="Pfam" id="PF02163">
    <property type="entry name" value="Peptidase_M50"/>
    <property type="match status" value="1"/>
</dbReference>
<keyword evidence="8" id="KW-0482">Metalloprotease</keyword>